<feature type="compositionally biased region" description="Polar residues" evidence="1">
    <location>
        <begin position="47"/>
        <end position="58"/>
    </location>
</feature>
<feature type="non-terminal residue" evidence="2">
    <location>
        <position position="58"/>
    </location>
</feature>
<dbReference type="Proteomes" id="UP000000707">
    <property type="component" value="Unassembled WGS sequence"/>
</dbReference>
<name>G3BF79_CANTC</name>
<proteinExistence type="predicted"/>
<dbReference type="EMBL" id="GL996528">
    <property type="protein sequence ID" value="EGV60661.1"/>
    <property type="molecule type" value="Genomic_DNA"/>
</dbReference>
<protein>
    <submittedName>
        <fullName evidence="2">Uncharacterized protein</fullName>
    </submittedName>
</protein>
<gene>
    <name evidence="2" type="ORF">CANTEDRAFT_116718</name>
</gene>
<dbReference type="HOGENOM" id="CLU_2984435_0_0_1"/>
<feature type="compositionally biased region" description="Basic and acidic residues" evidence="1">
    <location>
        <begin position="1"/>
        <end position="21"/>
    </location>
</feature>
<dbReference type="AlphaFoldDB" id="G3BF79"/>
<evidence type="ECO:0000313" key="2">
    <source>
        <dbReference type="EMBL" id="EGV60661.1"/>
    </source>
</evidence>
<feature type="region of interest" description="Disordered" evidence="1">
    <location>
        <begin position="1"/>
        <end position="58"/>
    </location>
</feature>
<evidence type="ECO:0000313" key="3">
    <source>
        <dbReference type="Proteomes" id="UP000000707"/>
    </source>
</evidence>
<accession>G3BF79</accession>
<keyword evidence="3" id="KW-1185">Reference proteome</keyword>
<reference evidence="2 3" key="1">
    <citation type="journal article" date="2011" name="Proc. Natl. Acad. Sci. U.S.A.">
        <title>Comparative genomics of xylose-fermenting fungi for enhanced biofuel production.</title>
        <authorList>
            <person name="Wohlbach D.J."/>
            <person name="Kuo A."/>
            <person name="Sato T.K."/>
            <person name="Potts K.M."/>
            <person name="Salamov A.A."/>
            <person name="LaButti K.M."/>
            <person name="Sun H."/>
            <person name="Clum A."/>
            <person name="Pangilinan J.L."/>
            <person name="Lindquist E.A."/>
            <person name="Lucas S."/>
            <person name="Lapidus A."/>
            <person name="Jin M."/>
            <person name="Gunawan C."/>
            <person name="Balan V."/>
            <person name="Dale B.E."/>
            <person name="Jeffries T.W."/>
            <person name="Zinkel R."/>
            <person name="Barry K.W."/>
            <person name="Grigoriev I.V."/>
            <person name="Gasch A.P."/>
        </authorList>
    </citation>
    <scope>NUCLEOTIDE SEQUENCE [LARGE SCALE GENOMIC DNA]</scope>
    <source>
        <strain evidence="3">ATCC 10573 / BCRC 21748 / CBS 615 / JCM 9827 / NBRC 10315 / NRRL Y-1498 / VKM Y-70</strain>
    </source>
</reference>
<organism evidence="3">
    <name type="scientific">Candida tenuis (strain ATCC 10573 / BCRC 21748 / CBS 615 / JCM 9827 / NBRC 10315 / NRRL Y-1498 / VKM Y-70)</name>
    <name type="common">Yeast</name>
    <name type="synonym">Yamadazyma tenuis</name>
    <dbReference type="NCBI Taxonomy" id="590646"/>
    <lineage>
        <taxon>Eukaryota</taxon>
        <taxon>Fungi</taxon>
        <taxon>Dikarya</taxon>
        <taxon>Ascomycota</taxon>
        <taxon>Saccharomycotina</taxon>
        <taxon>Pichiomycetes</taxon>
        <taxon>Debaryomycetaceae</taxon>
        <taxon>Yamadazyma</taxon>
    </lineage>
</organism>
<sequence>MNDPRHSDQVRKKEFQLSKDELDGETQFTHDERVTPEKAPVGDSKESPSNLLPNIKSF</sequence>
<evidence type="ECO:0000256" key="1">
    <source>
        <dbReference type="SAM" id="MobiDB-lite"/>
    </source>
</evidence>